<comment type="similarity">
    <text evidence="4 13 14">Belongs to the triosephosphate isomerase family.</text>
</comment>
<dbReference type="PROSITE" id="PS51440">
    <property type="entry name" value="TIM_2"/>
    <property type="match status" value="1"/>
</dbReference>
<feature type="binding site" evidence="13">
    <location>
        <begin position="234"/>
        <end position="235"/>
    </location>
    <ligand>
        <name>substrate</name>
    </ligand>
</feature>
<evidence type="ECO:0000256" key="4">
    <source>
        <dbReference type="ARBA" id="ARBA00007422"/>
    </source>
</evidence>
<sequence length="255" mass="26632">MRRPLVMGNWKMNGRRCTAQSLLSAVAAEAATFSDVDVVVCPPHVYLGLVGDRLGGCPSIACGAQDVSAYVDGAYTGEVSAEMARDMGCEFAIIGHSERRTLFGETDGVVAQKFARALAADMTPVLCVGETAEERDAGRTREVVLRQIDAVFATCGARAFARAVVAYEPVWAIGTGRAASPDEAQAVHRDIRDAVARHDPEAAAGLRILYGGSVKAQNARELFARADIDGGLIGGASLIADDFVGICRAAGSGSA</sequence>
<evidence type="ECO:0000313" key="16">
    <source>
        <dbReference type="Proteomes" id="UP000253250"/>
    </source>
</evidence>
<keyword evidence="16" id="KW-1185">Reference proteome</keyword>
<evidence type="ECO:0000256" key="13">
    <source>
        <dbReference type="HAMAP-Rule" id="MF_00147"/>
    </source>
</evidence>
<gene>
    <name evidence="13" type="primary">tpiA</name>
    <name evidence="15" type="ORF">C4900_11865</name>
</gene>
<dbReference type="PANTHER" id="PTHR21139:SF42">
    <property type="entry name" value="TRIOSEPHOSPHATE ISOMERASE"/>
    <property type="match status" value="1"/>
</dbReference>
<keyword evidence="8 13" id="KW-0312">Gluconeogenesis</keyword>
<dbReference type="UniPathway" id="UPA00138"/>
<evidence type="ECO:0000313" key="15">
    <source>
        <dbReference type="EMBL" id="RCN56494.1"/>
    </source>
</evidence>
<dbReference type="InterPro" id="IPR022896">
    <property type="entry name" value="TrioseP_Isoase_bac/euk"/>
</dbReference>
<name>A0A368HDI0_9GAMM</name>
<dbReference type="NCBIfam" id="TIGR00419">
    <property type="entry name" value="tim"/>
    <property type="match status" value="1"/>
</dbReference>
<comment type="caution">
    <text evidence="15">The sequence shown here is derived from an EMBL/GenBank/DDBJ whole genome shotgun (WGS) entry which is preliminary data.</text>
</comment>
<evidence type="ECO:0000256" key="9">
    <source>
        <dbReference type="ARBA" id="ARBA00022490"/>
    </source>
</evidence>
<dbReference type="PANTHER" id="PTHR21139">
    <property type="entry name" value="TRIOSEPHOSPHATE ISOMERASE"/>
    <property type="match status" value="1"/>
</dbReference>
<keyword evidence="11 13" id="KW-0413">Isomerase</keyword>
<evidence type="ECO:0000256" key="6">
    <source>
        <dbReference type="ARBA" id="ARBA00011940"/>
    </source>
</evidence>
<comment type="pathway">
    <text evidence="3">Carbohydrate metabolism; erythritol degradation.</text>
</comment>
<comment type="function">
    <text evidence="12 13">Involved in the gluconeogenesis. Catalyzes stereospecifically the conversion of dihydroxyacetone phosphate (DHAP) to D-glyceraldehyde-3-phosphate (G3P).</text>
</comment>
<evidence type="ECO:0000256" key="7">
    <source>
        <dbReference type="ARBA" id="ARBA00019397"/>
    </source>
</evidence>
<dbReference type="AlphaFoldDB" id="A0A368HDI0"/>
<dbReference type="SUPFAM" id="SSF51351">
    <property type="entry name" value="Triosephosphate isomerase (TIM)"/>
    <property type="match status" value="1"/>
</dbReference>
<evidence type="ECO:0000256" key="5">
    <source>
        <dbReference type="ARBA" id="ARBA00011738"/>
    </source>
</evidence>
<dbReference type="InterPro" id="IPR020861">
    <property type="entry name" value="Triosephosphate_isomerase_AS"/>
</dbReference>
<dbReference type="GO" id="GO:0006094">
    <property type="term" value="P:gluconeogenesis"/>
    <property type="evidence" value="ECO:0007669"/>
    <property type="project" value="UniProtKB-UniRule"/>
</dbReference>
<dbReference type="Gene3D" id="3.20.20.70">
    <property type="entry name" value="Aldolase class I"/>
    <property type="match status" value="1"/>
</dbReference>
<evidence type="ECO:0000256" key="2">
    <source>
        <dbReference type="ARBA" id="ARBA00004742"/>
    </source>
</evidence>
<evidence type="ECO:0000256" key="8">
    <source>
        <dbReference type="ARBA" id="ARBA00022432"/>
    </source>
</evidence>
<dbReference type="CDD" id="cd00311">
    <property type="entry name" value="TIM"/>
    <property type="match status" value="1"/>
</dbReference>
<dbReference type="OrthoDB" id="9809429at2"/>
<evidence type="ECO:0000256" key="10">
    <source>
        <dbReference type="ARBA" id="ARBA00023152"/>
    </source>
</evidence>
<evidence type="ECO:0000256" key="12">
    <source>
        <dbReference type="ARBA" id="ARBA00055680"/>
    </source>
</evidence>
<dbReference type="PROSITE" id="PS00171">
    <property type="entry name" value="TIM_1"/>
    <property type="match status" value="1"/>
</dbReference>
<dbReference type="EMBL" id="PSYR01000002">
    <property type="protein sequence ID" value="RCN56494.1"/>
    <property type="molecule type" value="Genomic_DNA"/>
</dbReference>
<comment type="subcellular location">
    <subcellularLocation>
        <location evidence="13 14">Cytoplasm</location>
    </subcellularLocation>
</comment>
<dbReference type="InterPro" id="IPR035990">
    <property type="entry name" value="TIM_sf"/>
</dbReference>
<keyword evidence="10 13" id="KW-0324">Glycolysis</keyword>
<feature type="binding site" evidence="13">
    <location>
        <position position="213"/>
    </location>
    <ligand>
        <name>substrate</name>
    </ligand>
</feature>
<dbReference type="GO" id="GO:0004807">
    <property type="term" value="F:triose-phosphate isomerase activity"/>
    <property type="evidence" value="ECO:0007669"/>
    <property type="project" value="UniProtKB-UniRule"/>
</dbReference>
<dbReference type="UniPathway" id="UPA00109">
    <property type="reaction ID" value="UER00189"/>
</dbReference>
<comment type="subunit">
    <text evidence="5 13 14">Homodimer.</text>
</comment>
<evidence type="ECO:0000256" key="14">
    <source>
        <dbReference type="RuleBase" id="RU363013"/>
    </source>
</evidence>
<dbReference type="GO" id="GO:0019563">
    <property type="term" value="P:glycerol catabolic process"/>
    <property type="evidence" value="ECO:0007669"/>
    <property type="project" value="TreeGrafter"/>
</dbReference>
<dbReference type="InterPro" id="IPR013785">
    <property type="entry name" value="Aldolase_TIM"/>
</dbReference>
<dbReference type="EC" id="5.3.1.1" evidence="6 13"/>
<evidence type="ECO:0000256" key="1">
    <source>
        <dbReference type="ARBA" id="ARBA00000474"/>
    </source>
</evidence>
<evidence type="ECO:0000256" key="11">
    <source>
        <dbReference type="ARBA" id="ARBA00023235"/>
    </source>
</evidence>
<comment type="catalytic activity">
    <reaction evidence="1 13 14">
        <text>D-glyceraldehyde 3-phosphate = dihydroxyacetone phosphate</text>
        <dbReference type="Rhea" id="RHEA:18585"/>
        <dbReference type="ChEBI" id="CHEBI:57642"/>
        <dbReference type="ChEBI" id="CHEBI:59776"/>
        <dbReference type="EC" id="5.3.1.1"/>
    </reaction>
</comment>
<feature type="active site" description="Proton acceptor" evidence="13">
    <location>
        <position position="168"/>
    </location>
</feature>
<dbReference type="Proteomes" id="UP000253250">
    <property type="component" value="Unassembled WGS sequence"/>
</dbReference>
<dbReference type="Pfam" id="PF00121">
    <property type="entry name" value="TIM"/>
    <property type="match status" value="1"/>
</dbReference>
<proteinExistence type="inferred from homology"/>
<dbReference type="HAMAP" id="MF_00147_B">
    <property type="entry name" value="TIM_B"/>
    <property type="match status" value="1"/>
</dbReference>
<feature type="binding site" evidence="13">
    <location>
        <begin position="9"/>
        <end position="11"/>
    </location>
    <ligand>
        <name>substrate</name>
    </ligand>
</feature>
<evidence type="ECO:0000256" key="3">
    <source>
        <dbReference type="ARBA" id="ARBA00004939"/>
    </source>
</evidence>
<reference evidence="15 16" key="1">
    <citation type="submission" date="2018-02" db="EMBL/GenBank/DDBJ databases">
        <title>Insights into the biology of acidophilic members of the Acidiferrobacteraceae family derived from comparative genomic analyses.</title>
        <authorList>
            <person name="Issotta F."/>
            <person name="Thyssen C."/>
            <person name="Mena C."/>
            <person name="Moya A."/>
            <person name="Bellenberg S."/>
            <person name="Sproer C."/>
            <person name="Covarrubias P.C."/>
            <person name="Sand W."/>
            <person name="Quatrini R."/>
            <person name="Vera M."/>
        </authorList>
    </citation>
    <scope>NUCLEOTIDE SEQUENCE [LARGE SCALE GENOMIC DNA]</scope>
    <source>
        <strain evidence="16">m-1</strain>
    </source>
</reference>
<dbReference type="RefSeq" id="WP_114283152.1">
    <property type="nucleotide sequence ID" value="NZ_PSYR01000002.1"/>
</dbReference>
<dbReference type="InterPro" id="IPR000652">
    <property type="entry name" value="Triosephosphate_isomerase"/>
</dbReference>
<dbReference type="FunFam" id="3.20.20.70:FF:000020">
    <property type="entry name" value="Triosephosphate isomerase"/>
    <property type="match status" value="1"/>
</dbReference>
<dbReference type="GO" id="GO:0046166">
    <property type="term" value="P:glyceraldehyde-3-phosphate biosynthetic process"/>
    <property type="evidence" value="ECO:0007669"/>
    <property type="project" value="TreeGrafter"/>
</dbReference>
<organism evidence="15 16">
    <name type="scientific">Acidiferrobacter thiooxydans</name>
    <dbReference type="NCBI Taxonomy" id="163359"/>
    <lineage>
        <taxon>Bacteria</taxon>
        <taxon>Pseudomonadati</taxon>
        <taxon>Pseudomonadota</taxon>
        <taxon>Gammaproteobacteria</taxon>
        <taxon>Acidiferrobacterales</taxon>
        <taxon>Acidiferrobacteraceae</taxon>
        <taxon>Acidiferrobacter</taxon>
    </lineage>
</organism>
<protein>
    <recommendedName>
        <fullName evidence="7 13">Triosephosphate isomerase</fullName>
        <shortName evidence="13">TIM</shortName>
        <shortName evidence="13">TPI</shortName>
        <ecNumber evidence="6 13">5.3.1.1</ecNumber>
    </recommendedName>
    <alternativeName>
        <fullName evidence="13">Triose-phosphate isomerase</fullName>
    </alternativeName>
</protein>
<keyword evidence="9 13" id="KW-0963">Cytoplasm</keyword>
<feature type="binding site" evidence="13">
    <location>
        <position position="174"/>
    </location>
    <ligand>
        <name>substrate</name>
    </ligand>
</feature>
<feature type="active site" description="Electrophile" evidence="13">
    <location>
        <position position="96"/>
    </location>
</feature>
<dbReference type="GO" id="GO:0005829">
    <property type="term" value="C:cytosol"/>
    <property type="evidence" value="ECO:0007669"/>
    <property type="project" value="TreeGrafter"/>
</dbReference>
<dbReference type="GO" id="GO:0006096">
    <property type="term" value="P:glycolytic process"/>
    <property type="evidence" value="ECO:0007669"/>
    <property type="project" value="UniProtKB-UniRule"/>
</dbReference>
<comment type="pathway">
    <text evidence="13 14">Carbohydrate degradation; glycolysis; D-glyceraldehyde 3-phosphate from glycerone phosphate: step 1/1.</text>
</comment>
<comment type="pathway">
    <text evidence="2 13 14">Carbohydrate biosynthesis; gluconeogenesis.</text>
</comment>
<accession>A0A368HDI0</accession>